<dbReference type="OrthoDB" id="6372431at2759"/>
<dbReference type="GeneID" id="118274613"/>
<protein>
    <submittedName>
        <fullName evidence="7">Ectonucleoside triphosphate diphosphohydrolase 5 isoform X1</fullName>
    </submittedName>
</protein>
<dbReference type="AlphaFoldDB" id="A0A9R0DTJ0"/>
<dbReference type="Gene3D" id="3.30.420.150">
    <property type="entry name" value="Exopolyphosphatase. Domain 2"/>
    <property type="match status" value="1"/>
</dbReference>
<feature type="active site" description="Proton acceptor" evidence="3">
    <location>
        <position position="232"/>
    </location>
</feature>
<dbReference type="Pfam" id="PF01150">
    <property type="entry name" value="GDA1_CD39"/>
    <property type="match status" value="1"/>
</dbReference>
<dbReference type="CDD" id="cd24046">
    <property type="entry name" value="ASKHA_NBD_NTPDase5-like"/>
    <property type="match status" value="1"/>
</dbReference>
<feature type="transmembrane region" description="Helical" evidence="5">
    <location>
        <begin position="34"/>
        <end position="52"/>
    </location>
</feature>
<evidence type="ECO:0000256" key="4">
    <source>
        <dbReference type="PIRSR" id="PIRSR600407-2"/>
    </source>
</evidence>
<organism evidence="6 7">
    <name type="scientific">Spodoptera frugiperda</name>
    <name type="common">Fall armyworm</name>
    <dbReference type="NCBI Taxonomy" id="7108"/>
    <lineage>
        <taxon>Eukaryota</taxon>
        <taxon>Metazoa</taxon>
        <taxon>Ecdysozoa</taxon>
        <taxon>Arthropoda</taxon>
        <taxon>Hexapoda</taxon>
        <taxon>Insecta</taxon>
        <taxon>Pterygota</taxon>
        <taxon>Neoptera</taxon>
        <taxon>Endopterygota</taxon>
        <taxon>Lepidoptera</taxon>
        <taxon>Glossata</taxon>
        <taxon>Ditrysia</taxon>
        <taxon>Noctuoidea</taxon>
        <taxon>Noctuidae</taxon>
        <taxon>Amphipyrinae</taxon>
        <taxon>Spodoptera</taxon>
    </lineage>
</organism>
<keyword evidence="5" id="KW-1133">Transmembrane helix</keyword>
<keyword evidence="4" id="KW-0067">ATP-binding</keyword>
<keyword evidence="2" id="KW-0378">Hydrolase</keyword>
<evidence type="ECO:0000256" key="5">
    <source>
        <dbReference type="SAM" id="Phobius"/>
    </source>
</evidence>
<accession>A0A9R0DTJ0</accession>
<evidence type="ECO:0000313" key="7">
    <source>
        <dbReference type="RefSeq" id="XP_050552993.1"/>
    </source>
</evidence>
<comment type="similarity">
    <text evidence="1">Belongs to the GDA1/CD39 NTPase family.</text>
</comment>
<name>A0A9R0DTJ0_SPOFR</name>
<dbReference type="Proteomes" id="UP000829999">
    <property type="component" value="Chromosome 11"/>
</dbReference>
<dbReference type="RefSeq" id="XP_050552993.1">
    <property type="nucleotide sequence ID" value="XM_050697036.1"/>
</dbReference>
<keyword evidence="5" id="KW-0812">Transmembrane</keyword>
<dbReference type="GO" id="GO:0005524">
    <property type="term" value="F:ATP binding"/>
    <property type="evidence" value="ECO:0007669"/>
    <property type="project" value="UniProtKB-KW"/>
</dbReference>
<gene>
    <name evidence="7" type="primary">LOC118274613</name>
</gene>
<proteinExistence type="inferred from homology"/>
<evidence type="ECO:0000256" key="2">
    <source>
        <dbReference type="ARBA" id="ARBA00022801"/>
    </source>
</evidence>
<reference evidence="7" key="1">
    <citation type="submission" date="2025-08" db="UniProtKB">
        <authorList>
            <consortium name="RefSeq"/>
        </authorList>
    </citation>
    <scope>IDENTIFICATION</scope>
    <source>
        <tissue evidence="7">Whole larval tissue</tissue>
    </source>
</reference>
<keyword evidence="6" id="KW-1185">Reference proteome</keyword>
<dbReference type="PANTHER" id="PTHR11782:SF127">
    <property type="entry name" value="NTPASE, ISOFORM F"/>
    <property type="match status" value="1"/>
</dbReference>
<evidence type="ECO:0000256" key="1">
    <source>
        <dbReference type="ARBA" id="ARBA00009283"/>
    </source>
</evidence>
<dbReference type="InterPro" id="IPR000407">
    <property type="entry name" value="GDA1_CD39_NTPase"/>
</dbReference>
<keyword evidence="4" id="KW-0547">Nucleotide-binding</keyword>
<dbReference type="Gene3D" id="3.30.420.40">
    <property type="match status" value="1"/>
</dbReference>
<evidence type="ECO:0000313" key="6">
    <source>
        <dbReference type="Proteomes" id="UP000829999"/>
    </source>
</evidence>
<sequence length="487" mass="54300">MGKFSTYRYLELKDDTAAPHINIRSRNIKHPRKLKKIFIFLIVLALCITYFLDSYICMKTEVLRRIRNEPSDCRFWLLAGQSQWLDGIAKSLGYESVYHHAVIIDAGSSGSRVIAYKFRVPLTLYNFVSVYGPSNLDLVEEFFEQSKPGLSSYADDPAKGADTIVQLIKKAEFLTPPEKRKSTPLIVRATAGLRLLPADKAQQLIDHVARAIMQLGYDVAPDGVKIMDGSDEGIFIWYTINLLHNLIGGTTMAALDLGGGSTQITYQLSDKETANFPKKDQYVVPAGENITLYTHSYLKLGLLAARYGVFQTEASQADTQEFRSVCVDPIIQREPWTYANKNYFVSGAFRVHGSKRAAIYSACHAVVRRSVLPAVDWEPRRAPLGSIAAMSYFYDVAADAGIIDVMTGGQVSVAAYRKAALEACSTPNVDQPWACIDLVYIVTLLQDVYKISDEEPVYLFKKVNGHEVSWALGLAYTTIMNRIVITP</sequence>
<dbReference type="GO" id="GO:0016787">
    <property type="term" value="F:hydrolase activity"/>
    <property type="evidence" value="ECO:0007669"/>
    <property type="project" value="UniProtKB-KW"/>
</dbReference>
<keyword evidence="5" id="KW-0472">Membrane</keyword>
<feature type="binding site" evidence="4">
    <location>
        <begin position="259"/>
        <end position="263"/>
    </location>
    <ligand>
        <name>ATP</name>
        <dbReference type="ChEBI" id="CHEBI:30616"/>
    </ligand>
</feature>
<evidence type="ECO:0000256" key="3">
    <source>
        <dbReference type="PIRSR" id="PIRSR600407-1"/>
    </source>
</evidence>
<dbReference type="CTD" id="33495"/>
<dbReference type="PANTHER" id="PTHR11782">
    <property type="entry name" value="ADENOSINE/GUANOSINE DIPHOSPHATASE"/>
    <property type="match status" value="1"/>
</dbReference>